<feature type="compositionally biased region" description="Acidic residues" evidence="7">
    <location>
        <begin position="402"/>
        <end position="412"/>
    </location>
</feature>
<accession>A0A507E1Q5</accession>
<dbReference type="EMBL" id="QEAQ01000048">
    <property type="protein sequence ID" value="TPX57692.1"/>
    <property type="molecule type" value="Genomic_DNA"/>
</dbReference>
<dbReference type="PRINTS" id="PR00043">
    <property type="entry name" value="LEUZIPPRJUN"/>
</dbReference>
<dbReference type="Proteomes" id="UP000318582">
    <property type="component" value="Unassembled WGS sequence"/>
</dbReference>
<feature type="coiled-coil region" evidence="6">
    <location>
        <begin position="439"/>
        <end position="473"/>
    </location>
</feature>
<comment type="subcellular location">
    <subcellularLocation>
        <location evidence="1">Nucleus</location>
    </subcellularLocation>
</comment>
<dbReference type="AlphaFoldDB" id="A0A507E1Q5"/>
<dbReference type="InterPro" id="IPR051027">
    <property type="entry name" value="bZIP_transcription_factors"/>
</dbReference>
<reference evidence="9 10" key="1">
    <citation type="journal article" date="2019" name="Sci. Rep.">
        <title>Comparative genomics of chytrid fungi reveal insights into the obligate biotrophic and pathogenic lifestyle of Synchytrium endobioticum.</title>
        <authorList>
            <person name="van de Vossenberg B.T.L.H."/>
            <person name="Warris S."/>
            <person name="Nguyen H.D.T."/>
            <person name="van Gent-Pelzer M.P.E."/>
            <person name="Joly D.L."/>
            <person name="van de Geest H.C."/>
            <person name="Bonants P.J.M."/>
            <person name="Smith D.S."/>
            <person name="Levesque C.A."/>
            <person name="van der Lee T.A.J."/>
        </authorList>
    </citation>
    <scope>NUCLEOTIDE SEQUENCE [LARGE SCALE GENOMIC DNA]</scope>
    <source>
        <strain evidence="9 10">CBS 809.83</strain>
    </source>
</reference>
<keyword evidence="6" id="KW-0175">Coiled coil</keyword>
<dbReference type="GO" id="GO:0005634">
    <property type="term" value="C:nucleus"/>
    <property type="evidence" value="ECO:0007669"/>
    <property type="project" value="UniProtKB-SubCell"/>
</dbReference>
<dbReference type="InterPro" id="IPR046347">
    <property type="entry name" value="bZIP_sf"/>
</dbReference>
<dbReference type="FunFam" id="1.20.5.170:FF:000053">
    <property type="entry name" value="BZIP transcription factor AtfA"/>
    <property type="match status" value="1"/>
</dbReference>
<dbReference type="PROSITE" id="PS50217">
    <property type="entry name" value="BZIP"/>
    <property type="match status" value="1"/>
</dbReference>
<dbReference type="STRING" id="109895.A0A507E1Q5"/>
<feature type="region of interest" description="Disordered" evidence="7">
    <location>
        <begin position="60"/>
        <end position="79"/>
    </location>
</feature>
<protein>
    <recommendedName>
        <fullName evidence="8">BZIP domain-containing protein</fullName>
    </recommendedName>
</protein>
<dbReference type="Gene3D" id="1.20.5.170">
    <property type="match status" value="1"/>
</dbReference>
<feature type="region of interest" description="Disordered" evidence="7">
    <location>
        <begin position="1"/>
        <end position="55"/>
    </location>
</feature>
<feature type="region of interest" description="Disordered" evidence="7">
    <location>
        <begin position="315"/>
        <end position="415"/>
    </location>
</feature>
<sequence>MAAVTRQRPESSGMLMKREDSDTQSTSTASGDSTPRNGPTRINGSSTESAPSTNFAGARYSLLDFPPGLSPSPLPTIEQTPNRFLHKSAKLDLEPNPFEFSFSAQQRTGSSQPSHTTGFASSPNPILPPLAPTPRVLDSFTFKTGLTPGPGGLGMLTPLSATLASLGLPISNSSTNVNFPDGHTMGGPSGPHPPEDPHQPLASHTYRMMPENVAPPLSAQYGFPGAGGPPSSLGILQPHAPAAVPGNASTMMPQYAALNGLPDQTVNPTMYGAHSQRHPYVNGLATGMDPMTSLPVSYPPHSPQAAAVALLDMRRDRDNQSRESVDRNKNSWSGQEIAAASSGQNTPNASSGKKKRRSDDTEQTKSPRTASTPPKSRRKRTASAKNADAEPRKSQEKQSESGGEDENEEGMDTEEKRKTFLERNRQAALKCRQKKKQWLQSLQQKVDYLTSDNESLQGQATQLREEILNLKTLLLAHRDCPVAKQNGLNLSAIESILPISGIQSYSHRMY</sequence>
<evidence type="ECO:0000313" key="10">
    <source>
        <dbReference type="Proteomes" id="UP000318582"/>
    </source>
</evidence>
<dbReference type="SUPFAM" id="SSF57959">
    <property type="entry name" value="Leucine zipper domain"/>
    <property type="match status" value="1"/>
</dbReference>
<evidence type="ECO:0000259" key="8">
    <source>
        <dbReference type="PROSITE" id="PS50217"/>
    </source>
</evidence>
<feature type="region of interest" description="Disordered" evidence="7">
    <location>
        <begin position="105"/>
        <end position="126"/>
    </location>
</feature>
<dbReference type="SMART" id="SM00338">
    <property type="entry name" value="BRLZ"/>
    <property type="match status" value="1"/>
</dbReference>
<feature type="compositionally biased region" description="Basic and acidic residues" evidence="7">
    <location>
        <begin position="315"/>
        <end position="329"/>
    </location>
</feature>
<dbReference type="CDD" id="cd14687">
    <property type="entry name" value="bZIP_ATF2"/>
    <property type="match status" value="1"/>
</dbReference>
<feature type="domain" description="BZIP" evidence="8">
    <location>
        <begin position="414"/>
        <end position="477"/>
    </location>
</feature>
<evidence type="ECO:0000256" key="6">
    <source>
        <dbReference type="SAM" id="Coils"/>
    </source>
</evidence>
<dbReference type="InterPro" id="IPR002112">
    <property type="entry name" value="Leuzip_Jun"/>
</dbReference>
<dbReference type="PANTHER" id="PTHR19304">
    <property type="entry name" value="CYCLIC-AMP RESPONSE ELEMENT BINDING PROTEIN"/>
    <property type="match status" value="1"/>
</dbReference>
<evidence type="ECO:0000256" key="1">
    <source>
        <dbReference type="ARBA" id="ARBA00004123"/>
    </source>
</evidence>
<feature type="compositionally biased region" description="Polar residues" evidence="7">
    <location>
        <begin position="105"/>
        <end position="119"/>
    </location>
</feature>
<evidence type="ECO:0000256" key="2">
    <source>
        <dbReference type="ARBA" id="ARBA00023015"/>
    </source>
</evidence>
<dbReference type="GO" id="GO:0003677">
    <property type="term" value="F:DNA binding"/>
    <property type="evidence" value="ECO:0007669"/>
    <property type="project" value="UniProtKB-KW"/>
</dbReference>
<evidence type="ECO:0000256" key="5">
    <source>
        <dbReference type="ARBA" id="ARBA00023242"/>
    </source>
</evidence>
<evidence type="ECO:0000313" key="9">
    <source>
        <dbReference type="EMBL" id="TPX57692.1"/>
    </source>
</evidence>
<organism evidence="9 10">
    <name type="scientific">Powellomyces hirtus</name>
    <dbReference type="NCBI Taxonomy" id="109895"/>
    <lineage>
        <taxon>Eukaryota</taxon>
        <taxon>Fungi</taxon>
        <taxon>Fungi incertae sedis</taxon>
        <taxon>Chytridiomycota</taxon>
        <taxon>Chytridiomycota incertae sedis</taxon>
        <taxon>Chytridiomycetes</taxon>
        <taxon>Spizellomycetales</taxon>
        <taxon>Powellomycetaceae</taxon>
        <taxon>Powellomyces</taxon>
    </lineage>
</organism>
<feature type="compositionally biased region" description="Basic and acidic residues" evidence="7">
    <location>
        <begin position="387"/>
        <end position="399"/>
    </location>
</feature>
<proteinExistence type="predicted"/>
<evidence type="ECO:0000256" key="4">
    <source>
        <dbReference type="ARBA" id="ARBA00023163"/>
    </source>
</evidence>
<gene>
    <name evidence="9" type="ORF">PhCBS80983_g03655</name>
</gene>
<comment type="caution">
    <text evidence="9">The sequence shown here is derived from an EMBL/GenBank/DDBJ whole genome shotgun (WGS) entry which is preliminary data.</text>
</comment>
<keyword evidence="4" id="KW-0804">Transcription</keyword>
<keyword evidence="10" id="KW-1185">Reference proteome</keyword>
<keyword evidence="2" id="KW-0805">Transcription regulation</keyword>
<feature type="compositionally biased region" description="Polar residues" evidence="7">
    <location>
        <begin position="341"/>
        <end position="351"/>
    </location>
</feature>
<keyword evidence="3" id="KW-0238">DNA-binding</keyword>
<dbReference type="InterPro" id="IPR004827">
    <property type="entry name" value="bZIP"/>
</dbReference>
<evidence type="ECO:0000256" key="3">
    <source>
        <dbReference type="ARBA" id="ARBA00023125"/>
    </source>
</evidence>
<dbReference type="Pfam" id="PF00170">
    <property type="entry name" value="bZIP_1"/>
    <property type="match status" value="1"/>
</dbReference>
<evidence type="ECO:0000256" key="7">
    <source>
        <dbReference type="SAM" id="MobiDB-lite"/>
    </source>
</evidence>
<dbReference type="GO" id="GO:0003700">
    <property type="term" value="F:DNA-binding transcription factor activity"/>
    <property type="evidence" value="ECO:0007669"/>
    <property type="project" value="InterPro"/>
</dbReference>
<name>A0A507E1Q5_9FUNG</name>
<feature type="compositionally biased region" description="Polar residues" evidence="7">
    <location>
        <begin position="23"/>
        <end position="55"/>
    </location>
</feature>
<keyword evidence="5" id="KW-0539">Nucleus</keyword>